<feature type="compositionally biased region" description="Basic residues" evidence="1">
    <location>
        <begin position="305"/>
        <end position="356"/>
    </location>
</feature>
<evidence type="ECO:0000313" key="2">
    <source>
        <dbReference type="EMBL" id="KAG9320947.1"/>
    </source>
</evidence>
<gene>
    <name evidence="2" type="ORF">KVV02_007695</name>
</gene>
<dbReference type="EMBL" id="JAIFTL010000244">
    <property type="protein sequence ID" value="KAG9320947.1"/>
    <property type="molecule type" value="Genomic_DNA"/>
</dbReference>
<name>A0A9P8CVF8_MORAP</name>
<comment type="caution">
    <text evidence="2">The sequence shown here is derived from an EMBL/GenBank/DDBJ whole genome shotgun (WGS) entry which is preliminary data.</text>
</comment>
<feature type="compositionally biased region" description="Polar residues" evidence="1">
    <location>
        <begin position="216"/>
        <end position="225"/>
    </location>
</feature>
<feature type="region of interest" description="Disordered" evidence="1">
    <location>
        <begin position="262"/>
        <end position="365"/>
    </location>
</feature>
<sequence length="647" mass="69781">MPYKPTFHASQQQPQQEQPWLRYPGTQKTPNGHSRSFAPAAARKSQGSGVFDQLSQQHHQQKDQRVLRSDVSPSLGLKHRRSSSKLGSTSSGISSTSLPISLVGSNSSSDSLGHHSHPQPFTPHTNKPKTLSDELSFAFQITGDEANARSRTVYPSPITPSDILSIPDLSASSSASSSSSSSASASPTTVPLQRSGAVSPIQRSNSTGHKLRPSPLSINTGFGSNSSAHGLDGSLFLSRPSDMSPGSPSANLADAAGVLRTPPLTRHSHSEGHSSASNSSYSNASSPSSATAPCSALCQHPPSREHRHHSHHHSHHHSSHQHHHHRNGHHCKQDRHTHHRSHRQQHHPSCHYHKPTLPHGAKSDRISTLRSDESQLILEQAIDHGGGLNASSAEQKGGATAPLLDQTVAPASAMTSSTAVTIVDSTPAFGVSAHRLCEHEDDSNAFGLFSAEPPKKRQRSAAAMLFGAAFETVIFTSAVALSAYQLLTGKGRQVLDEDDTMASPDVDANMTEANLHTSPKPVLQIESTAMDIPTRRVRHRDTGLLGKSLHHNSHMHHHRSRKSRSSVKNRHGNGLLLSTSLPHAYEYDHGLLGDQAMTLLPGRPNTGTEDNDEQFLRMEARLSSLIAEGKRALNSRIQDWAEESSKE</sequence>
<feature type="region of interest" description="Disordered" evidence="1">
    <location>
        <begin position="169"/>
        <end position="225"/>
    </location>
</feature>
<evidence type="ECO:0000256" key="1">
    <source>
        <dbReference type="SAM" id="MobiDB-lite"/>
    </source>
</evidence>
<accession>A0A9P8CVF8</accession>
<dbReference type="Proteomes" id="UP000717515">
    <property type="component" value="Unassembled WGS sequence"/>
</dbReference>
<feature type="region of interest" description="Disordered" evidence="1">
    <location>
        <begin position="1"/>
        <end position="130"/>
    </location>
</feature>
<feature type="compositionally biased region" description="Low complexity" evidence="1">
    <location>
        <begin position="84"/>
        <end position="111"/>
    </location>
</feature>
<protein>
    <submittedName>
        <fullName evidence="2">Uncharacterized protein</fullName>
    </submittedName>
</protein>
<dbReference type="AlphaFoldDB" id="A0A9P8CVF8"/>
<feature type="region of interest" description="Disordered" evidence="1">
    <location>
        <begin position="547"/>
        <end position="571"/>
    </location>
</feature>
<reference evidence="2" key="1">
    <citation type="submission" date="2021-07" db="EMBL/GenBank/DDBJ databases">
        <title>Draft genome of Mortierella alpina, strain LL118, isolated from an aspen leaf litter sample.</title>
        <authorList>
            <person name="Yang S."/>
            <person name="Vinatzer B.A."/>
        </authorList>
    </citation>
    <scope>NUCLEOTIDE SEQUENCE</scope>
    <source>
        <strain evidence="2">LL118</strain>
    </source>
</reference>
<evidence type="ECO:0000313" key="3">
    <source>
        <dbReference type="Proteomes" id="UP000717515"/>
    </source>
</evidence>
<feature type="compositionally biased region" description="Low complexity" evidence="1">
    <location>
        <begin position="170"/>
        <end position="186"/>
    </location>
</feature>
<proteinExistence type="predicted"/>
<feature type="compositionally biased region" description="Basic residues" evidence="1">
    <location>
        <begin position="548"/>
        <end position="571"/>
    </location>
</feature>
<feature type="compositionally biased region" description="Low complexity" evidence="1">
    <location>
        <begin position="273"/>
        <end position="296"/>
    </location>
</feature>
<organism evidence="2 3">
    <name type="scientific">Mortierella alpina</name>
    <name type="common">Oleaginous fungus</name>
    <name type="synonym">Mortierella renispora</name>
    <dbReference type="NCBI Taxonomy" id="64518"/>
    <lineage>
        <taxon>Eukaryota</taxon>
        <taxon>Fungi</taxon>
        <taxon>Fungi incertae sedis</taxon>
        <taxon>Mucoromycota</taxon>
        <taxon>Mortierellomycotina</taxon>
        <taxon>Mortierellomycetes</taxon>
        <taxon>Mortierellales</taxon>
        <taxon>Mortierellaceae</taxon>
        <taxon>Mortierella</taxon>
    </lineage>
</organism>